<organism evidence="2 3">
    <name type="scientific">Paracoccus isoporae</name>
    <dbReference type="NCBI Taxonomy" id="591205"/>
    <lineage>
        <taxon>Bacteria</taxon>
        <taxon>Pseudomonadati</taxon>
        <taxon>Pseudomonadota</taxon>
        <taxon>Alphaproteobacteria</taxon>
        <taxon>Rhodobacterales</taxon>
        <taxon>Paracoccaceae</taxon>
        <taxon>Paracoccus</taxon>
    </lineage>
</organism>
<dbReference type="STRING" id="591205.SAMN05421538_102148"/>
<dbReference type="AlphaFoldDB" id="A0A1G6WL59"/>
<dbReference type="Proteomes" id="UP000199344">
    <property type="component" value="Unassembled WGS sequence"/>
</dbReference>
<protein>
    <submittedName>
        <fullName evidence="2">L-lactate dehydrogenase complex protein LldG</fullName>
    </submittedName>
</protein>
<accession>A0A1G6WL59</accession>
<dbReference type="PANTHER" id="PTHR43682:SF1">
    <property type="entry name" value="LACTATE UTILIZATION PROTEIN C"/>
    <property type="match status" value="1"/>
</dbReference>
<keyword evidence="3" id="KW-1185">Reference proteome</keyword>
<dbReference type="InterPro" id="IPR037171">
    <property type="entry name" value="NagB/RpiA_transferase-like"/>
</dbReference>
<dbReference type="Gene3D" id="3.40.50.10420">
    <property type="entry name" value="NagB/RpiA/CoA transferase-like"/>
    <property type="match status" value="1"/>
</dbReference>
<dbReference type="InterPro" id="IPR003741">
    <property type="entry name" value="LUD_dom"/>
</dbReference>
<sequence>MSARDDIFAAIERGLTSGPAGALPRRSETEIRAEAAALLAAPGSVRPKLTGPDPVSAFIEKCAMPALGVTLSHVAGRSALPQAVAQYLQEQGLPPVVAVTGDPLLADLSGAGIETRKDCAPDEAAAISVADWAIGETGSVVIHSSPTQPVLHALLPRHWLVVVRESAVLPHLEDYATHSVAAPRNAVMITGSSGTTDIEGFFVRGAHGPGFVHVLLMKG</sequence>
<evidence type="ECO:0000259" key="1">
    <source>
        <dbReference type="Pfam" id="PF02589"/>
    </source>
</evidence>
<reference evidence="2 3" key="1">
    <citation type="submission" date="2016-10" db="EMBL/GenBank/DDBJ databases">
        <authorList>
            <person name="de Groot N.N."/>
        </authorList>
    </citation>
    <scope>NUCLEOTIDE SEQUENCE [LARGE SCALE GENOMIC DNA]</scope>
    <source>
        <strain evidence="2 3">DSM 22220</strain>
    </source>
</reference>
<dbReference type="InterPro" id="IPR024185">
    <property type="entry name" value="FTHF_cligase-like_sf"/>
</dbReference>
<dbReference type="SUPFAM" id="SSF100950">
    <property type="entry name" value="NagB/RpiA/CoA transferase-like"/>
    <property type="match status" value="1"/>
</dbReference>
<proteinExistence type="predicted"/>
<dbReference type="RefSeq" id="WP_090521249.1">
    <property type="nucleotide sequence ID" value="NZ_FNAH01000002.1"/>
</dbReference>
<gene>
    <name evidence="2" type="ORF">SAMN05421538_102148</name>
</gene>
<evidence type="ECO:0000313" key="3">
    <source>
        <dbReference type="Proteomes" id="UP000199344"/>
    </source>
</evidence>
<evidence type="ECO:0000313" key="2">
    <source>
        <dbReference type="EMBL" id="SDD65775.1"/>
    </source>
</evidence>
<dbReference type="PANTHER" id="PTHR43682">
    <property type="entry name" value="LACTATE UTILIZATION PROTEIN C"/>
    <property type="match status" value="1"/>
</dbReference>
<dbReference type="OrthoDB" id="9794157at2"/>
<name>A0A1G6WL59_9RHOB</name>
<dbReference type="Pfam" id="PF02589">
    <property type="entry name" value="LUD_dom"/>
    <property type="match status" value="1"/>
</dbReference>
<dbReference type="EMBL" id="FNAH01000002">
    <property type="protein sequence ID" value="SDD65775.1"/>
    <property type="molecule type" value="Genomic_DNA"/>
</dbReference>
<feature type="domain" description="LUD" evidence="1">
    <location>
        <begin position="125"/>
        <end position="217"/>
    </location>
</feature>